<evidence type="ECO:0000256" key="7">
    <source>
        <dbReference type="ARBA" id="ARBA00047925"/>
    </source>
</evidence>
<dbReference type="InterPro" id="IPR016064">
    <property type="entry name" value="NAD/diacylglycerol_kinase_sf"/>
</dbReference>
<evidence type="ECO:0000313" key="9">
    <source>
        <dbReference type="EMBL" id="SFE41505.1"/>
    </source>
</evidence>
<name>A0A1I2ABW5_9BACL</name>
<evidence type="ECO:0000256" key="8">
    <source>
        <dbReference type="HAMAP-Rule" id="MF_00361"/>
    </source>
</evidence>
<keyword evidence="3 8" id="KW-0418">Kinase</keyword>
<evidence type="ECO:0000256" key="6">
    <source>
        <dbReference type="ARBA" id="ARBA00023027"/>
    </source>
</evidence>
<dbReference type="GO" id="GO:0006741">
    <property type="term" value="P:NADP+ biosynthetic process"/>
    <property type="evidence" value="ECO:0007669"/>
    <property type="project" value="UniProtKB-UniRule"/>
</dbReference>
<dbReference type="GO" id="GO:0019674">
    <property type="term" value="P:NAD+ metabolic process"/>
    <property type="evidence" value="ECO:0007669"/>
    <property type="project" value="InterPro"/>
</dbReference>
<feature type="binding site" evidence="8">
    <location>
        <position position="195"/>
    </location>
    <ligand>
        <name>NAD(+)</name>
        <dbReference type="ChEBI" id="CHEBI:57540"/>
    </ligand>
</feature>
<dbReference type="PANTHER" id="PTHR20275">
    <property type="entry name" value="NAD KINASE"/>
    <property type="match status" value="1"/>
</dbReference>
<dbReference type="GO" id="GO:0005524">
    <property type="term" value="F:ATP binding"/>
    <property type="evidence" value="ECO:0007669"/>
    <property type="project" value="UniProtKB-KW"/>
</dbReference>
<proteinExistence type="inferred from homology"/>
<keyword evidence="5 8" id="KW-0521">NADP</keyword>
<feature type="active site" description="Proton acceptor" evidence="8">
    <location>
        <position position="92"/>
    </location>
</feature>
<comment type="subcellular location">
    <subcellularLocation>
        <location evidence="8">Cytoplasm</location>
    </subcellularLocation>
</comment>
<evidence type="ECO:0000256" key="5">
    <source>
        <dbReference type="ARBA" id="ARBA00022857"/>
    </source>
</evidence>
<dbReference type="NCBIfam" id="NF003424">
    <property type="entry name" value="PRK04885.1"/>
    <property type="match status" value="1"/>
</dbReference>
<protein>
    <recommendedName>
        <fullName evidence="8">NAD kinase</fullName>
        <ecNumber evidence="8">2.7.1.23</ecNumber>
    </recommendedName>
    <alternativeName>
        <fullName evidence="8">ATP-dependent NAD kinase</fullName>
    </alternativeName>
</protein>
<feature type="binding site" evidence="8">
    <location>
        <begin position="206"/>
        <end position="211"/>
    </location>
    <ligand>
        <name>NAD(+)</name>
        <dbReference type="ChEBI" id="CHEBI:57540"/>
    </ligand>
</feature>
<comment type="caution">
    <text evidence="8">Lacks conserved residue(s) required for the propagation of feature annotation.</text>
</comment>
<keyword evidence="10" id="KW-1185">Reference proteome</keyword>
<dbReference type="PANTHER" id="PTHR20275:SF0">
    <property type="entry name" value="NAD KINASE"/>
    <property type="match status" value="1"/>
</dbReference>
<dbReference type="AlphaFoldDB" id="A0A1I2ABW5"/>
<comment type="similarity">
    <text evidence="8">Belongs to the NAD kinase family.</text>
</comment>
<feature type="binding site" evidence="8">
    <location>
        <position position="193"/>
    </location>
    <ligand>
        <name>NAD(+)</name>
        <dbReference type="ChEBI" id="CHEBI:57540"/>
    </ligand>
</feature>
<dbReference type="GO" id="GO:0005737">
    <property type="term" value="C:cytoplasm"/>
    <property type="evidence" value="ECO:0007669"/>
    <property type="project" value="UniProtKB-SubCell"/>
</dbReference>
<dbReference type="EC" id="2.7.1.23" evidence="8"/>
<dbReference type="InterPro" id="IPR017438">
    <property type="entry name" value="ATP-NAD_kinase_N"/>
</dbReference>
<dbReference type="Proteomes" id="UP000198855">
    <property type="component" value="Unassembled WGS sequence"/>
</dbReference>
<keyword evidence="2 8" id="KW-0547">Nucleotide-binding</keyword>
<comment type="function">
    <text evidence="8">Involved in the regulation of the intracellular balance of NAD and NADP, and is a key enzyme in the biosynthesis of NADP. Catalyzes specifically the phosphorylation on 2'-hydroxyl of the adenosine moiety of NAD to yield NADP.</text>
</comment>
<evidence type="ECO:0000313" key="10">
    <source>
        <dbReference type="Proteomes" id="UP000198855"/>
    </source>
</evidence>
<dbReference type="STRING" id="1045775.SAMN05216378_3038"/>
<keyword evidence="6 8" id="KW-0520">NAD</keyword>
<evidence type="ECO:0000256" key="2">
    <source>
        <dbReference type="ARBA" id="ARBA00022741"/>
    </source>
</evidence>
<accession>A0A1I2ABW5</accession>
<dbReference type="Pfam" id="PF20143">
    <property type="entry name" value="NAD_kinase_C"/>
    <property type="match status" value="1"/>
</dbReference>
<feature type="binding site" evidence="8">
    <location>
        <position position="230"/>
    </location>
    <ligand>
        <name>NAD(+)</name>
        <dbReference type="ChEBI" id="CHEBI:57540"/>
    </ligand>
</feature>
<sequence>MPLSLSCLFTCYGDGWLLKLLGSALNLKPYSYIIISNMQLAGRGLNFLKYAVIDRGDQLSKSLAEQFHQLAAERGLTRNDDTPDIIVSIGGDGTLLQAFHKYVDRVTDVSFVGIHTGHLGFYADWKADELEMLVTLMAEETPHLVRYPLAEIAVETDEQNYYYLALNEFTLKGVDATLVVQLSVNDESFEMFRGDGIVISTPSGSTAYNKSVGGAIVHPSIESLQIAEIASINNRVYRTLGSSFLLPQHHHCDIISKKEQRLLLTIDHLSFQRTDIRSIRCSVSTRKVSFARYRPFPFWNRVRDAFVDM</sequence>
<comment type="cofactor">
    <cofactor evidence="8">
        <name>a divalent metal cation</name>
        <dbReference type="ChEBI" id="CHEBI:60240"/>
    </cofactor>
</comment>
<organism evidence="9 10">
    <name type="scientific">Paenibacillus catalpae</name>
    <dbReference type="NCBI Taxonomy" id="1045775"/>
    <lineage>
        <taxon>Bacteria</taxon>
        <taxon>Bacillati</taxon>
        <taxon>Bacillota</taxon>
        <taxon>Bacilli</taxon>
        <taxon>Bacillales</taxon>
        <taxon>Paenibacillaceae</taxon>
        <taxon>Paenibacillus</taxon>
    </lineage>
</organism>
<dbReference type="HAMAP" id="MF_00361">
    <property type="entry name" value="NAD_kinase"/>
    <property type="match status" value="1"/>
</dbReference>
<evidence type="ECO:0000256" key="3">
    <source>
        <dbReference type="ARBA" id="ARBA00022777"/>
    </source>
</evidence>
<dbReference type="GO" id="GO:0051287">
    <property type="term" value="F:NAD binding"/>
    <property type="evidence" value="ECO:0007669"/>
    <property type="project" value="UniProtKB-ARBA"/>
</dbReference>
<keyword evidence="1 8" id="KW-0808">Transferase</keyword>
<dbReference type="Gene3D" id="2.60.200.30">
    <property type="entry name" value="Probable inorganic polyphosphate/atp-NAD kinase, domain 2"/>
    <property type="match status" value="1"/>
</dbReference>
<dbReference type="GO" id="GO:0003951">
    <property type="term" value="F:NAD+ kinase activity"/>
    <property type="evidence" value="ECO:0007669"/>
    <property type="project" value="UniProtKB-UniRule"/>
</dbReference>
<dbReference type="InterPro" id="IPR002504">
    <property type="entry name" value="NADK"/>
</dbReference>
<dbReference type="Pfam" id="PF01513">
    <property type="entry name" value="NAD_kinase"/>
    <property type="match status" value="1"/>
</dbReference>
<keyword evidence="4 8" id="KW-0067">ATP-binding</keyword>
<evidence type="ECO:0000256" key="1">
    <source>
        <dbReference type="ARBA" id="ARBA00022679"/>
    </source>
</evidence>
<feature type="binding site" evidence="8">
    <location>
        <begin position="92"/>
        <end position="93"/>
    </location>
    <ligand>
        <name>NAD(+)</name>
        <dbReference type="ChEBI" id="CHEBI:57540"/>
    </ligand>
</feature>
<reference evidence="10" key="1">
    <citation type="submission" date="2016-10" db="EMBL/GenBank/DDBJ databases">
        <authorList>
            <person name="Varghese N."/>
            <person name="Submissions S."/>
        </authorList>
    </citation>
    <scope>NUCLEOTIDE SEQUENCE [LARGE SCALE GENOMIC DNA]</scope>
    <source>
        <strain evidence="10">CGMCC 1.10784</strain>
    </source>
</reference>
<dbReference type="InterPro" id="IPR017437">
    <property type="entry name" value="ATP-NAD_kinase_PpnK-typ_C"/>
</dbReference>
<dbReference type="EMBL" id="FOMT01000003">
    <property type="protein sequence ID" value="SFE41505.1"/>
    <property type="molecule type" value="Genomic_DNA"/>
</dbReference>
<feature type="binding site" evidence="8">
    <location>
        <begin position="167"/>
        <end position="168"/>
    </location>
    <ligand>
        <name>NAD(+)</name>
        <dbReference type="ChEBI" id="CHEBI:57540"/>
    </ligand>
</feature>
<gene>
    <name evidence="8" type="primary">nadK</name>
    <name evidence="9" type="ORF">SAMN05216378_3038</name>
</gene>
<keyword evidence="8" id="KW-0963">Cytoplasm</keyword>
<comment type="catalytic activity">
    <reaction evidence="7 8">
        <text>NAD(+) + ATP = ADP + NADP(+) + H(+)</text>
        <dbReference type="Rhea" id="RHEA:18629"/>
        <dbReference type="ChEBI" id="CHEBI:15378"/>
        <dbReference type="ChEBI" id="CHEBI:30616"/>
        <dbReference type="ChEBI" id="CHEBI:57540"/>
        <dbReference type="ChEBI" id="CHEBI:58349"/>
        <dbReference type="ChEBI" id="CHEBI:456216"/>
        <dbReference type="EC" id="2.7.1.23"/>
    </reaction>
</comment>
<evidence type="ECO:0000256" key="4">
    <source>
        <dbReference type="ARBA" id="ARBA00022840"/>
    </source>
</evidence>
<dbReference type="SUPFAM" id="SSF111331">
    <property type="entry name" value="NAD kinase/diacylglycerol kinase-like"/>
    <property type="match status" value="1"/>
</dbReference>
<dbReference type="Gene3D" id="3.40.50.10330">
    <property type="entry name" value="Probable inorganic polyphosphate/atp-NAD kinase, domain 1"/>
    <property type="match status" value="1"/>
</dbReference>
<dbReference type="GO" id="GO:0046872">
    <property type="term" value="F:metal ion binding"/>
    <property type="evidence" value="ECO:0007669"/>
    <property type="project" value="UniProtKB-UniRule"/>
</dbReference>